<dbReference type="EMBL" id="JBITGY010000004">
    <property type="protein sequence ID" value="MFI6499062.1"/>
    <property type="molecule type" value="Genomic_DNA"/>
</dbReference>
<keyword evidence="3" id="KW-1185">Reference proteome</keyword>
<evidence type="ECO:0000313" key="2">
    <source>
        <dbReference type="EMBL" id="MFI6499062.1"/>
    </source>
</evidence>
<dbReference type="Proteomes" id="UP001612741">
    <property type="component" value="Unassembled WGS sequence"/>
</dbReference>
<accession>A0ABW7YT17</accession>
<reference evidence="2 3" key="1">
    <citation type="submission" date="2024-10" db="EMBL/GenBank/DDBJ databases">
        <title>The Natural Products Discovery Center: Release of the First 8490 Sequenced Strains for Exploring Actinobacteria Biosynthetic Diversity.</title>
        <authorList>
            <person name="Kalkreuter E."/>
            <person name="Kautsar S.A."/>
            <person name="Yang D."/>
            <person name="Bader C.D."/>
            <person name="Teijaro C.N."/>
            <person name="Fluegel L."/>
            <person name="Davis C.M."/>
            <person name="Simpson J.R."/>
            <person name="Lauterbach L."/>
            <person name="Steele A.D."/>
            <person name="Gui C."/>
            <person name="Meng S."/>
            <person name="Li G."/>
            <person name="Viehrig K."/>
            <person name="Ye F."/>
            <person name="Su P."/>
            <person name="Kiefer A.F."/>
            <person name="Nichols A."/>
            <person name="Cepeda A.J."/>
            <person name="Yan W."/>
            <person name="Fan B."/>
            <person name="Jiang Y."/>
            <person name="Adhikari A."/>
            <person name="Zheng C.-J."/>
            <person name="Schuster L."/>
            <person name="Cowan T.M."/>
            <person name="Smanski M.J."/>
            <person name="Chevrette M.G."/>
            <person name="De Carvalho L.P.S."/>
            <person name="Shen B."/>
        </authorList>
    </citation>
    <scope>NUCLEOTIDE SEQUENCE [LARGE SCALE GENOMIC DNA]</scope>
    <source>
        <strain evidence="2 3">NPDC050545</strain>
    </source>
</reference>
<sequence>MNLIMVCMLALPCPAPASATGVLDLKPLRQIAYDYQPYKTPEAMARDWSRVVLAGTSAGWSAGRKKDQVLLRIKVTERFRGTARDEVAFEVYRGIQSLADFRRAVPEGVRLVLAGREKSDQPGVYTTPPQGLILQQVTGKTRKLVYALESAPAWQYGCGIDGLAERLRSAKLS</sequence>
<feature type="chain" id="PRO_5046795339" evidence="1">
    <location>
        <begin position="20"/>
        <end position="173"/>
    </location>
</feature>
<proteinExistence type="predicted"/>
<evidence type="ECO:0000313" key="3">
    <source>
        <dbReference type="Proteomes" id="UP001612741"/>
    </source>
</evidence>
<protein>
    <submittedName>
        <fullName evidence="2">Uncharacterized protein</fullName>
    </submittedName>
</protein>
<feature type="signal peptide" evidence="1">
    <location>
        <begin position="1"/>
        <end position="19"/>
    </location>
</feature>
<evidence type="ECO:0000256" key="1">
    <source>
        <dbReference type="SAM" id="SignalP"/>
    </source>
</evidence>
<dbReference type="RefSeq" id="WP_397082293.1">
    <property type="nucleotide sequence ID" value="NZ_JBITGY010000004.1"/>
</dbReference>
<comment type="caution">
    <text evidence="2">The sequence shown here is derived from an EMBL/GenBank/DDBJ whole genome shotgun (WGS) entry which is preliminary data.</text>
</comment>
<gene>
    <name evidence="2" type="ORF">ACIBG2_16870</name>
</gene>
<keyword evidence="1" id="KW-0732">Signal</keyword>
<name>A0ABW7YT17_9ACTN</name>
<organism evidence="2 3">
    <name type="scientific">Nonomuraea typhae</name>
    <dbReference type="NCBI Taxonomy" id="2603600"/>
    <lineage>
        <taxon>Bacteria</taxon>
        <taxon>Bacillati</taxon>
        <taxon>Actinomycetota</taxon>
        <taxon>Actinomycetes</taxon>
        <taxon>Streptosporangiales</taxon>
        <taxon>Streptosporangiaceae</taxon>
        <taxon>Nonomuraea</taxon>
    </lineage>
</organism>